<dbReference type="SUPFAM" id="SSF109604">
    <property type="entry name" value="HD-domain/PDEase-like"/>
    <property type="match status" value="1"/>
</dbReference>
<comment type="caution">
    <text evidence="2">The sequence shown here is derived from an EMBL/GenBank/DDBJ whole genome shotgun (WGS) entry which is preliminary data.</text>
</comment>
<dbReference type="PANTHER" id="PTHR21174">
    <property type="match status" value="1"/>
</dbReference>
<evidence type="ECO:0000313" key="3">
    <source>
        <dbReference type="Proteomes" id="UP001054837"/>
    </source>
</evidence>
<dbReference type="PANTHER" id="PTHR21174:SF0">
    <property type="entry name" value="HD PHOSPHOHYDROLASE FAMILY PROTEIN-RELATED"/>
    <property type="match status" value="1"/>
</dbReference>
<dbReference type="AlphaFoldDB" id="A0AAV4RZ44"/>
<dbReference type="EMBL" id="BPLQ01006880">
    <property type="protein sequence ID" value="GIY25974.1"/>
    <property type="molecule type" value="Genomic_DNA"/>
</dbReference>
<gene>
    <name evidence="2" type="ORF">CDAR_166292</name>
</gene>
<accession>A0AAV4RZ44</accession>
<dbReference type="InterPro" id="IPR009218">
    <property type="entry name" value="HD_phosphohydro"/>
</dbReference>
<protein>
    <recommendedName>
        <fullName evidence="4">Metal-dependent HD superfamily phosphohydrolase</fullName>
    </recommendedName>
</protein>
<organism evidence="2 3">
    <name type="scientific">Caerostris darwini</name>
    <dbReference type="NCBI Taxonomy" id="1538125"/>
    <lineage>
        <taxon>Eukaryota</taxon>
        <taxon>Metazoa</taxon>
        <taxon>Ecdysozoa</taxon>
        <taxon>Arthropoda</taxon>
        <taxon>Chelicerata</taxon>
        <taxon>Arachnida</taxon>
        <taxon>Araneae</taxon>
        <taxon>Araneomorphae</taxon>
        <taxon>Entelegynae</taxon>
        <taxon>Araneoidea</taxon>
        <taxon>Araneidae</taxon>
        <taxon>Caerostris</taxon>
    </lineage>
</organism>
<sequence>MPLTNAEKQKRWREKQKKINAEEYRRKHRKEQQFSRLKKKLLENKLPHSLIKQREAQLKIEIRKRVRKWRKKKLSEMAVDDNEVNAYIYQKWLDLNADVETNIKEKWWNTVKSYYASENRKYHTFVHLKRMFNHLDSLINEIENKNAISYAIFFHDVIYDARSQDNEEESVKLFNKFCTESGILKMKKKLFCVHFEYNEELVSKVEELIMALKAHCTEEHKTEGLFGKDDVHYFLDFDISILGSDVSEYKKYTQQIREEYSFLPKSKYNILRSKVLQLFLQIPTIYATQAFREKYEKQARSNIQTEIEWLKIED</sequence>
<feature type="region of interest" description="Disordered" evidence="1">
    <location>
        <begin position="1"/>
        <end position="25"/>
    </location>
</feature>
<proteinExistence type="predicted"/>
<dbReference type="Proteomes" id="UP001054837">
    <property type="component" value="Unassembled WGS sequence"/>
</dbReference>
<evidence type="ECO:0008006" key="4">
    <source>
        <dbReference type="Google" id="ProtNLM"/>
    </source>
</evidence>
<reference evidence="2 3" key="1">
    <citation type="submission" date="2021-06" db="EMBL/GenBank/DDBJ databases">
        <title>Caerostris darwini draft genome.</title>
        <authorList>
            <person name="Kono N."/>
            <person name="Arakawa K."/>
        </authorList>
    </citation>
    <scope>NUCLEOTIDE SEQUENCE [LARGE SCALE GENOMIC DNA]</scope>
</reference>
<evidence type="ECO:0000256" key="1">
    <source>
        <dbReference type="SAM" id="MobiDB-lite"/>
    </source>
</evidence>
<evidence type="ECO:0000313" key="2">
    <source>
        <dbReference type="EMBL" id="GIY25974.1"/>
    </source>
</evidence>
<keyword evidence="3" id="KW-1185">Reference proteome</keyword>
<name>A0AAV4RZ44_9ARAC</name>
<dbReference type="Gene3D" id="1.10.3210.10">
    <property type="entry name" value="Hypothetical protein af1432"/>
    <property type="match status" value="1"/>
</dbReference>